<dbReference type="Gene3D" id="1.20.5.1930">
    <property type="match status" value="1"/>
</dbReference>
<feature type="transmembrane region" description="Helical" evidence="10">
    <location>
        <begin position="247"/>
        <end position="264"/>
    </location>
</feature>
<keyword evidence="10" id="KW-1133">Transmembrane helix</keyword>
<reference evidence="12 13" key="1">
    <citation type="submission" date="2018-01" db="EMBL/GenBank/DDBJ databases">
        <title>Draft genome sequence of Nonomuraea sp. KC333.</title>
        <authorList>
            <person name="Sahin N."/>
            <person name="Saygin H."/>
            <person name="Ay H."/>
        </authorList>
    </citation>
    <scope>NUCLEOTIDE SEQUENCE [LARGE SCALE GENOMIC DNA]</scope>
    <source>
        <strain evidence="12 13">KC333</strain>
    </source>
</reference>
<keyword evidence="5" id="KW-0547">Nucleotide-binding</keyword>
<keyword evidence="6" id="KW-0418">Kinase</keyword>
<dbReference type="InterPro" id="IPR011712">
    <property type="entry name" value="Sig_transdc_His_kin_sub3_dim/P"/>
</dbReference>
<accession>A0A2W2EW92</accession>
<dbReference type="PANTHER" id="PTHR24421:SF10">
    <property type="entry name" value="NITRATE_NITRITE SENSOR PROTEIN NARQ"/>
    <property type="match status" value="1"/>
</dbReference>
<organism evidence="12 13">
    <name type="scientific">Nonomuraea aridisoli</name>
    <dbReference type="NCBI Taxonomy" id="2070368"/>
    <lineage>
        <taxon>Bacteria</taxon>
        <taxon>Bacillati</taxon>
        <taxon>Actinomycetota</taxon>
        <taxon>Actinomycetes</taxon>
        <taxon>Streptosporangiales</taxon>
        <taxon>Streptosporangiaceae</taxon>
        <taxon>Nonomuraea</taxon>
    </lineage>
</organism>
<feature type="transmembrane region" description="Helical" evidence="10">
    <location>
        <begin position="293"/>
        <end position="309"/>
    </location>
</feature>
<evidence type="ECO:0000256" key="6">
    <source>
        <dbReference type="ARBA" id="ARBA00022777"/>
    </source>
</evidence>
<dbReference type="GO" id="GO:0000155">
    <property type="term" value="F:phosphorelay sensor kinase activity"/>
    <property type="evidence" value="ECO:0007669"/>
    <property type="project" value="InterPro"/>
</dbReference>
<evidence type="ECO:0000256" key="5">
    <source>
        <dbReference type="ARBA" id="ARBA00022741"/>
    </source>
</evidence>
<dbReference type="Gene3D" id="3.30.565.10">
    <property type="entry name" value="Histidine kinase-like ATPase, C-terminal domain"/>
    <property type="match status" value="1"/>
</dbReference>
<comment type="catalytic activity">
    <reaction evidence="1">
        <text>ATP + protein L-histidine = ADP + protein N-phospho-L-histidine.</text>
        <dbReference type="EC" id="2.7.13.3"/>
    </reaction>
</comment>
<keyword evidence="7" id="KW-0067">ATP-binding</keyword>
<name>A0A2W2EW92_9ACTN</name>
<evidence type="ECO:0000256" key="9">
    <source>
        <dbReference type="SAM" id="MobiDB-lite"/>
    </source>
</evidence>
<dbReference type="EC" id="2.7.13.3" evidence="2"/>
<dbReference type="AlphaFoldDB" id="A0A2W2EW92"/>
<evidence type="ECO:0000256" key="3">
    <source>
        <dbReference type="ARBA" id="ARBA00022553"/>
    </source>
</evidence>
<dbReference type="InterPro" id="IPR036890">
    <property type="entry name" value="HATPase_C_sf"/>
</dbReference>
<dbReference type="InterPro" id="IPR050482">
    <property type="entry name" value="Sensor_HK_TwoCompSys"/>
</dbReference>
<feature type="transmembrane region" description="Helical" evidence="10">
    <location>
        <begin position="219"/>
        <end position="241"/>
    </location>
</feature>
<evidence type="ECO:0000256" key="4">
    <source>
        <dbReference type="ARBA" id="ARBA00022679"/>
    </source>
</evidence>
<keyword evidence="13" id="KW-1185">Reference proteome</keyword>
<gene>
    <name evidence="12" type="ORF">C1J01_29405</name>
</gene>
<evidence type="ECO:0000313" key="13">
    <source>
        <dbReference type="Proteomes" id="UP000249304"/>
    </source>
</evidence>
<feature type="transmembrane region" description="Helical" evidence="10">
    <location>
        <begin position="271"/>
        <end position="287"/>
    </location>
</feature>
<proteinExistence type="predicted"/>
<feature type="transmembrane region" description="Helical" evidence="10">
    <location>
        <begin position="37"/>
        <end position="56"/>
    </location>
</feature>
<feature type="domain" description="Signal transduction histidine kinase subgroup 3 dimerisation and phosphoacceptor" evidence="11">
    <location>
        <begin position="327"/>
        <end position="393"/>
    </location>
</feature>
<keyword evidence="8" id="KW-0902">Two-component regulatory system</keyword>
<evidence type="ECO:0000256" key="2">
    <source>
        <dbReference type="ARBA" id="ARBA00012438"/>
    </source>
</evidence>
<protein>
    <recommendedName>
        <fullName evidence="2">histidine kinase</fullName>
        <ecNumber evidence="2">2.7.13.3</ecNumber>
    </recommendedName>
</protein>
<dbReference type="Proteomes" id="UP000249304">
    <property type="component" value="Unassembled WGS sequence"/>
</dbReference>
<dbReference type="GO" id="GO:0016020">
    <property type="term" value="C:membrane"/>
    <property type="evidence" value="ECO:0007669"/>
    <property type="project" value="InterPro"/>
</dbReference>
<dbReference type="GO" id="GO:0005524">
    <property type="term" value="F:ATP binding"/>
    <property type="evidence" value="ECO:0007669"/>
    <property type="project" value="UniProtKB-KW"/>
</dbReference>
<dbReference type="PANTHER" id="PTHR24421">
    <property type="entry name" value="NITRATE/NITRITE SENSOR PROTEIN NARX-RELATED"/>
    <property type="match status" value="1"/>
</dbReference>
<keyword evidence="10" id="KW-0812">Transmembrane</keyword>
<sequence>MRALARIVPFVLRGGAVALLIIAQVRSAPAPALTGPGLAVAVVTAALAATLLAIALRLPARSLRLPPLKLRRPHQGSVSPAALSPDPLSSPYPSEIPQPVESTPPSAPKFSHDAQAASHHPEPSQGVRSTSHLAPEPFGGSPLSGAPQLSKTEPPQPTKAASQAAAELLRDSEETTRPVPELGQCATDTSRTEAAPRTARVSRSAARLSTSAGKASPSVFGVSLTLVALGLAMVLSVILFAISRDGVAIGALLVCVTLAASRFPLRQSIPVGILAVGGLLLVSVLAGFPTQDLTAVLSVCMIFLIAYAARQRKAARAAEAREAVLAERARIARELHDILAHSLSAQLVHLEGAKLLLRAERTAEALDRVTRARDLARSGLDEARRAVSALRESPPPLPEALRALAVEFESAAQQRCVLRVRGLERRLSPETELTLIRTAQEALTNVRRHAPSSPATVELSCDPSWCDLRITNPFPEGGGSPGGGYGLMGMRERAELLGGTLTAGERDGSFLVHLRVPA</sequence>
<dbReference type="CDD" id="cd16917">
    <property type="entry name" value="HATPase_UhpB-NarQ-NarX-like"/>
    <property type="match status" value="1"/>
</dbReference>
<comment type="caution">
    <text evidence="12">The sequence shown here is derived from an EMBL/GenBank/DDBJ whole genome shotgun (WGS) entry which is preliminary data.</text>
</comment>
<evidence type="ECO:0000256" key="1">
    <source>
        <dbReference type="ARBA" id="ARBA00000085"/>
    </source>
</evidence>
<evidence type="ECO:0000313" key="12">
    <source>
        <dbReference type="EMBL" id="PZG13657.1"/>
    </source>
</evidence>
<keyword evidence="3" id="KW-0597">Phosphoprotein</keyword>
<feature type="region of interest" description="Disordered" evidence="9">
    <location>
        <begin position="70"/>
        <end position="202"/>
    </location>
</feature>
<evidence type="ECO:0000256" key="7">
    <source>
        <dbReference type="ARBA" id="ARBA00022840"/>
    </source>
</evidence>
<keyword evidence="10" id="KW-0472">Membrane</keyword>
<dbReference type="EMBL" id="POUD01000150">
    <property type="protein sequence ID" value="PZG13657.1"/>
    <property type="molecule type" value="Genomic_DNA"/>
</dbReference>
<evidence type="ECO:0000256" key="10">
    <source>
        <dbReference type="SAM" id="Phobius"/>
    </source>
</evidence>
<evidence type="ECO:0000259" key="11">
    <source>
        <dbReference type="Pfam" id="PF07730"/>
    </source>
</evidence>
<evidence type="ECO:0000256" key="8">
    <source>
        <dbReference type="ARBA" id="ARBA00023012"/>
    </source>
</evidence>
<dbReference type="GO" id="GO:0046983">
    <property type="term" value="F:protein dimerization activity"/>
    <property type="evidence" value="ECO:0007669"/>
    <property type="project" value="InterPro"/>
</dbReference>
<dbReference type="SUPFAM" id="SSF55874">
    <property type="entry name" value="ATPase domain of HSP90 chaperone/DNA topoisomerase II/histidine kinase"/>
    <property type="match status" value="1"/>
</dbReference>
<keyword evidence="4" id="KW-0808">Transferase</keyword>
<dbReference type="Pfam" id="PF07730">
    <property type="entry name" value="HisKA_3"/>
    <property type="match status" value="1"/>
</dbReference>